<dbReference type="InterPro" id="IPR002347">
    <property type="entry name" value="SDR_fam"/>
</dbReference>
<dbReference type="Proteomes" id="UP000263486">
    <property type="component" value="Unassembled WGS sequence"/>
</dbReference>
<comment type="similarity">
    <text evidence="1 3">Belongs to the short-chain dehydrogenases/reductases (SDR) family.</text>
</comment>
<sequence length="255" mass="28208">MKKIVLITGASSGIGRATALRYAEKSYDLILVARRMDKLEELKNEILGFKNIEIKLLQMDISDSEEVKNKINSLEDRWKQIDILVNSAGLALGMDKIHESEYSSFDNVIDVNIKGLLYVSKTVIPLMLEAKLDGHVVNLGSTAGRVAYSGGGVYCASKAAVKTLSDAMRIDLIDTPIRVTNIEPGMVETPFSNVRFRGDDKKAENVYKGIEALTSEDVAEVIVYTTSLPQNIQVCELMLTPNKQATGRDIYKQMD</sequence>
<keyword evidence="5" id="KW-1185">Reference proteome</keyword>
<evidence type="ECO:0000256" key="1">
    <source>
        <dbReference type="ARBA" id="ARBA00006484"/>
    </source>
</evidence>
<protein>
    <submittedName>
        <fullName evidence="4">SDR family NAD(P)-dependent oxidoreductase</fullName>
    </submittedName>
</protein>
<evidence type="ECO:0000256" key="3">
    <source>
        <dbReference type="RuleBase" id="RU000363"/>
    </source>
</evidence>
<dbReference type="SUPFAM" id="SSF51735">
    <property type="entry name" value="NAD(P)-binding Rossmann-fold domains"/>
    <property type="match status" value="1"/>
</dbReference>
<dbReference type="EMBL" id="QUAJ01000010">
    <property type="protein sequence ID" value="REI41442.1"/>
    <property type="molecule type" value="Genomic_DNA"/>
</dbReference>
<dbReference type="PANTHER" id="PTHR42901">
    <property type="entry name" value="ALCOHOL DEHYDROGENASE"/>
    <property type="match status" value="1"/>
</dbReference>
<gene>
    <name evidence="4" type="ORF">DYH56_07170</name>
</gene>
<dbReference type="RefSeq" id="WP_114642190.1">
    <property type="nucleotide sequence ID" value="NZ_JAACIO010000011.1"/>
</dbReference>
<dbReference type="PRINTS" id="PR00080">
    <property type="entry name" value="SDRFAMILY"/>
</dbReference>
<accession>A0ABX9KHE0</accession>
<name>A0ABX9KHE0_9FUSO</name>
<evidence type="ECO:0000313" key="5">
    <source>
        <dbReference type="Proteomes" id="UP000263486"/>
    </source>
</evidence>
<organism evidence="4 5">
    <name type="scientific">Psychrilyobacter piezotolerans</name>
    <dbReference type="NCBI Taxonomy" id="2293438"/>
    <lineage>
        <taxon>Bacteria</taxon>
        <taxon>Fusobacteriati</taxon>
        <taxon>Fusobacteriota</taxon>
        <taxon>Fusobacteriia</taxon>
        <taxon>Fusobacteriales</taxon>
        <taxon>Fusobacteriaceae</taxon>
        <taxon>Psychrilyobacter</taxon>
    </lineage>
</organism>
<evidence type="ECO:0000256" key="2">
    <source>
        <dbReference type="ARBA" id="ARBA00023002"/>
    </source>
</evidence>
<proteinExistence type="inferred from homology"/>
<dbReference type="Pfam" id="PF00106">
    <property type="entry name" value="adh_short"/>
    <property type="match status" value="1"/>
</dbReference>
<dbReference type="PANTHER" id="PTHR42901:SF1">
    <property type="entry name" value="ALCOHOL DEHYDROGENASE"/>
    <property type="match status" value="1"/>
</dbReference>
<dbReference type="PROSITE" id="PS00061">
    <property type="entry name" value="ADH_SHORT"/>
    <property type="match status" value="1"/>
</dbReference>
<dbReference type="InterPro" id="IPR036291">
    <property type="entry name" value="NAD(P)-bd_dom_sf"/>
</dbReference>
<dbReference type="Gene3D" id="3.40.50.720">
    <property type="entry name" value="NAD(P)-binding Rossmann-like Domain"/>
    <property type="match status" value="1"/>
</dbReference>
<dbReference type="InterPro" id="IPR020904">
    <property type="entry name" value="Sc_DH/Rdtase_CS"/>
</dbReference>
<reference evidence="4 5" key="1">
    <citation type="submission" date="2018-08" db="EMBL/GenBank/DDBJ databases">
        <title>Draft genome sequence of Psychrilyobacter sp. strain SD5 isolated from Black Sea water.</title>
        <authorList>
            <person name="Yadav S."/>
            <person name="Villanueva L."/>
            <person name="Damste J.S.S."/>
        </authorList>
    </citation>
    <scope>NUCLEOTIDE SEQUENCE [LARGE SCALE GENOMIC DNA]</scope>
    <source>
        <strain evidence="4 5">SD5</strain>
    </source>
</reference>
<keyword evidence="2" id="KW-0560">Oxidoreductase</keyword>
<evidence type="ECO:0000313" key="4">
    <source>
        <dbReference type="EMBL" id="REI41442.1"/>
    </source>
</evidence>
<dbReference type="PRINTS" id="PR00081">
    <property type="entry name" value="GDHRDH"/>
</dbReference>
<comment type="caution">
    <text evidence="4">The sequence shown here is derived from an EMBL/GenBank/DDBJ whole genome shotgun (WGS) entry which is preliminary data.</text>
</comment>